<sequence>MSHNFGGKKDNKSLPAMLKCAADGKLEKNDMFSNNMLKKRQFNPNAQITCRKHTASPATELLCSNCRKHKPVIFFSNAERKSSGSQRCRACVEWMENDMPGFVPLPAPNSAREENELKPYKDHNTLNLGFVDSDDEDDFVTESQYGAFSGTWMGRSKERTGAGPGAGCGDGLTASNLQYLADSGDSRSATSRGVGSYHASSAPTDTASTAGTEVTVRHSEGRQFNAYGPDGQFQKRQAGTAASVASGTSRTSRSSSGRNAWAKVSARKTGPSLPRHLEYENPELVGHEDYDDDDSSDGC</sequence>
<organism evidence="3 4">
    <name type="scientific">Diaporthe helianthi</name>
    <dbReference type="NCBI Taxonomy" id="158607"/>
    <lineage>
        <taxon>Eukaryota</taxon>
        <taxon>Fungi</taxon>
        <taxon>Dikarya</taxon>
        <taxon>Ascomycota</taxon>
        <taxon>Pezizomycotina</taxon>
        <taxon>Sordariomycetes</taxon>
        <taxon>Sordariomycetidae</taxon>
        <taxon>Diaporthales</taxon>
        <taxon>Diaporthaceae</taxon>
        <taxon>Diaporthe</taxon>
    </lineage>
</organism>
<feature type="domain" description="Stc1" evidence="2">
    <location>
        <begin position="19"/>
        <end position="93"/>
    </location>
</feature>
<evidence type="ECO:0000256" key="1">
    <source>
        <dbReference type="SAM" id="MobiDB-lite"/>
    </source>
</evidence>
<reference evidence="3" key="1">
    <citation type="submission" date="2017-09" db="EMBL/GenBank/DDBJ databases">
        <title>Polyketide synthases of a Diaporthe helianthi virulent isolate.</title>
        <authorList>
            <person name="Baroncelli R."/>
        </authorList>
    </citation>
    <scope>NUCLEOTIDE SEQUENCE [LARGE SCALE GENOMIC DNA]</scope>
    <source>
        <strain evidence="3">7/96</strain>
    </source>
</reference>
<dbReference type="InParanoid" id="A0A2P5I8P9"/>
<accession>A0A2P5I8P9</accession>
<evidence type="ECO:0000259" key="2">
    <source>
        <dbReference type="Pfam" id="PF12898"/>
    </source>
</evidence>
<feature type="compositionally biased region" description="Low complexity" evidence="1">
    <location>
        <begin position="239"/>
        <end position="258"/>
    </location>
</feature>
<dbReference type="AlphaFoldDB" id="A0A2P5I8P9"/>
<keyword evidence="4" id="KW-1185">Reference proteome</keyword>
<evidence type="ECO:0000313" key="4">
    <source>
        <dbReference type="Proteomes" id="UP000094444"/>
    </source>
</evidence>
<feature type="compositionally biased region" description="Acidic residues" evidence="1">
    <location>
        <begin position="289"/>
        <end position="299"/>
    </location>
</feature>
<dbReference type="Pfam" id="PF12898">
    <property type="entry name" value="Stc1"/>
    <property type="match status" value="1"/>
</dbReference>
<dbReference type="STRING" id="158607.A0A2P5I8P9"/>
<proteinExistence type="predicted"/>
<gene>
    <name evidence="3" type="ORF">DHEL01_v202722</name>
</gene>
<feature type="region of interest" description="Disordered" evidence="1">
    <location>
        <begin position="183"/>
        <end position="299"/>
    </location>
</feature>
<dbReference type="OrthoDB" id="3514033at2759"/>
<name>A0A2P5I8P9_DIAHE</name>
<evidence type="ECO:0000313" key="3">
    <source>
        <dbReference type="EMBL" id="POS78876.1"/>
    </source>
</evidence>
<protein>
    <recommendedName>
        <fullName evidence="2">Stc1 domain-containing protein</fullName>
    </recommendedName>
</protein>
<dbReference type="EMBL" id="MAVT02000153">
    <property type="protein sequence ID" value="POS78876.1"/>
    <property type="molecule type" value="Genomic_DNA"/>
</dbReference>
<dbReference type="Proteomes" id="UP000094444">
    <property type="component" value="Unassembled WGS sequence"/>
</dbReference>
<dbReference type="InterPro" id="IPR024630">
    <property type="entry name" value="Stc1"/>
</dbReference>
<comment type="caution">
    <text evidence="3">The sequence shown here is derived from an EMBL/GenBank/DDBJ whole genome shotgun (WGS) entry which is preliminary data.</text>
</comment>
<feature type="compositionally biased region" description="Low complexity" evidence="1">
    <location>
        <begin position="199"/>
        <end position="212"/>
    </location>
</feature>